<evidence type="ECO:0000256" key="3">
    <source>
        <dbReference type="ARBA" id="ARBA00022553"/>
    </source>
</evidence>
<dbReference type="Pfam" id="PF00550">
    <property type="entry name" value="PP-binding"/>
    <property type="match status" value="4"/>
</dbReference>
<feature type="domain" description="Carrier" evidence="7">
    <location>
        <begin position="3605"/>
        <end position="3678"/>
    </location>
</feature>
<dbReference type="GO" id="GO:0031177">
    <property type="term" value="F:phosphopantetheine binding"/>
    <property type="evidence" value="ECO:0007669"/>
    <property type="project" value="InterPro"/>
</dbReference>
<evidence type="ECO:0000256" key="5">
    <source>
        <dbReference type="ARBA" id="ARBA00023268"/>
    </source>
</evidence>
<dbReference type="Gene3D" id="3.30.559.30">
    <property type="entry name" value="Nonribosomal peptide synthetase, condensation domain"/>
    <property type="match status" value="4"/>
</dbReference>
<reference evidence="8" key="1">
    <citation type="journal article" date="2023" name="PhytoFront">
        <title>Draft Genome Resources of Seven Strains of Tilletia horrida, Causal Agent of Kernel Smut of Rice.</title>
        <authorList>
            <person name="Khanal S."/>
            <person name="Antony Babu S."/>
            <person name="Zhou X.G."/>
        </authorList>
    </citation>
    <scope>NUCLEOTIDE SEQUENCE</scope>
    <source>
        <strain evidence="8">TX6</strain>
    </source>
</reference>
<feature type="domain" description="Carrier" evidence="7">
    <location>
        <begin position="863"/>
        <end position="936"/>
    </location>
</feature>
<evidence type="ECO:0000256" key="4">
    <source>
        <dbReference type="ARBA" id="ARBA00022598"/>
    </source>
</evidence>
<dbReference type="Gene3D" id="3.40.50.12780">
    <property type="entry name" value="N-terminal domain of ligase-like"/>
    <property type="match status" value="3"/>
</dbReference>
<keyword evidence="5" id="KW-0511">Multifunctional enzyme</keyword>
<accession>A0AAN6JU04</accession>
<dbReference type="GO" id="GO:0016874">
    <property type="term" value="F:ligase activity"/>
    <property type="evidence" value="ECO:0007669"/>
    <property type="project" value="UniProtKB-KW"/>
</dbReference>
<dbReference type="InterPro" id="IPR045851">
    <property type="entry name" value="AMP-bd_C_sf"/>
</dbReference>
<comment type="caution">
    <text evidence="8">The sequence shown here is derived from an EMBL/GenBank/DDBJ whole genome shotgun (WGS) entry which is preliminary data.</text>
</comment>
<protein>
    <recommendedName>
        <fullName evidence="7">Carrier domain-containing protein</fullName>
    </recommendedName>
</protein>
<dbReference type="InterPro" id="IPR010071">
    <property type="entry name" value="AA_adenyl_dom"/>
</dbReference>
<feature type="region of interest" description="Disordered" evidence="6">
    <location>
        <begin position="3124"/>
        <end position="3143"/>
    </location>
</feature>
<evidence type="ECO:0000313" key="9">
    <source>
        <dbReference type="Proteomes" id="UP001176517"/>
    </source>
</evidence>
<dbReference type="NCBIfam" id="NF003417">
    <property type="entry name" value="PRK04813.1"/>
    <property type="match status" value="3"/>
</dbReference>
<dbReference type="InterPro" id="IPR000873">
    <property type="entry name" value="AMP-dep_synth/lig_dom"/>
</dbReference>
<dbReference type="Pfam" id="PF00668">
    <property type="entry name" value="Condensation"/>
    <property type="match status" value="4"/>
</dbReference>
<proteinExistence type="predicted"/>
<feature type="compositionally biased region" description="Basic and acidic residues" evidence="6">
    <location>
        <begin position="3446"/>
        <end position="3464"/>
    </location>
</feature>
<evidence type="ECO:0000256" key="2">
    <source>
        <dbReference type="ARBA" id="ARBA00022450"/>
    </source>
</evidence>
<evidence type="ECO:0000313" key="8">
    <source>
        <dbReference type="EMBL" id="KAK0557677.1"/>
    </source>
</evidence>
<dbReference type="PROSITE" id="PS00455">
    <property type="entry name" value="AMP_BINDING"/>
    <property type="match status" value="2"/>
</dbReference>
<dbReference type="InterPro" id="IPR042099">
    <property type="entry name" value="ANL_N_sf"/>
</dbReference>
<dbReference type="GO" id="GO:0044550">
    <property type="term" value="P:secondary metabolite biosynthetic process"/>
    <property type="evidence" value="ECO:0007669"/>
    <property type="project" value="TreeGrafter"/>
</dbReference>
<dbReference type="PANTHER" id="PTHR45527">
    <property type="entry name" value="NONRIBOSOMAL PEPTIDE SYNTHETASE"/>
    <property type="match status" value="1"/>
</dbReference>
<comment type="pathway">
    <text evidence="1">Siderophore biosynthesis.</text>
</comment>
<dbReference type="InterPro" id="IPR006162">
    <property type="entry name" value="Ppantetheine_attach_site"/>
</dbReference>
<dbReference type="Gene3D" id="3.30.559.10">
    <property type="entry name" value="Chloramphenicol acetyltransferase-like domain"/>
    <property type="match status" value="4"/>
</dbReference>
<name>A0AAN6JU04_9BASI</name>
<feature type="compositionally biased region" description="Basic and acidic residues" evidence="6">
    <location>
        <begin position="3134"/>
        <end position="3143"/>
    </location>
</feature>
<dbReference type="CDD" id="cd05918">
    <property type="entry name" value="A_NRPS_SidN3_like"/>
    <property type="match status" value="1"/>
</dbReference>
<evidence type="ECO:0000259" key="7">
    <source>
        <dbReference type="PROSITE" id="PS50075"/>
    </source>
</evidence>
<dbReference type="Gene3D" id="3.30.300.30">
    <property type="match status" value="3"/>
</dbReference>
<feature type="region of interest" description="Disordered" evidence="6">
    <location>
        <begin position="3582"/>
        <end position="3602"/>
    </location>
</feature>
<dbReference type="InterPro" id="IPR020806">
    <property type="entry name" value="PKS_PP-bd"/>
</dbReference>
<dbReference type="PROSITE" id="PS50075">
    <property type="entry name" value="CARRIER"/>
    <property type="match status" value="4"/>
</dbReference>
<feature type="domain" description="Carrier" evidence="7">
    <location>
        <begin position="3051"/>
        <end position="3127"/>
    </location>
</feature>
<dbReference type="InterPro" id="IPR020845">
    <property type="entry name" value="AMP-binding_CS"/>
</dbReference>
<dbReference type="InterPro" id="IPR023213">
    <property type="entry name" value="CAT-like_dom_sf"/>
</dbReference>
<dbReference type="FunFam" id="3.30.300.30:FF:000015">
    <property type="entry name" value="Nonribosomal peptide synthase SidD"/>
    <property type="match status" value="2"/>
</dbReference>
<dbReference type="GO" id="GO:0043041">
    <property type="term" value="P:amino acid activation for nonribosomal peptide biosynthetic process"/>
    <property type="evidence" value="ECO:0007669"/>
    <property type="project" value="TreeGrafter"/>
</dbReference>
<keyword evidence="9" id="KW-1185">Reference proteome</keyword>
<keyword evidence="2" id="KW-0596">Phosphopantetheine</keyword>
<dbReference type="PANTHER" id="PTHR45527:SF1">
    <property type="entry name" value="FATTY ACID SYNTHASE"/>
    <property type="match status" value="1"/>
</dbReference>
<dbReference type="Gene3D" id="1.10.1200.10">
    <property type="entry name" value="ACP-like"/>
    <property type="match status" value="4"/>
</dbReference>
<dbReference type="SUPFAM" id="SSF47336">
    <property type="entry name" value="ACP-like"/>
    <property type="match status" value="4"/>
</dbReference>
<dbReference type="InterPro" id="IPR036736">
    <property type="entry name" value="ACP-like_sf"/>
</dbReference>
<dbReference type="InterPro" id="IPR001242">
    <property type="entry name" value="Condensation_dom"/>
</dbReference>
<evidence type="ECO:0000256" key="1">
    <source>
        <dbReference type="ARBA" id="ARBA00004924"/>
    </source>
</evidence>
<feature type="region of interest" description="Disordered" evidence="6">
    <location>
        <begin position="3446"/>
        <end position="3465"/>
    </location>
</feature>
<feature type="domain" description="Carrier" evidence="7">
    <location>
        <begin position="1996"/>
        <end position="2071"/>
    </location>
</feature>
<keyword evidence="3" id="KW-0597">Phosphoprotein</keyword>
<dbReference type="Proteomes" id="UP001176517">
    <property type="component" value="Unassembled WGS sequence"/>
</dbReference>
<dbReference type="SUPFAM" id="SSF52777">
    <property type="entry name" value="CoA-dependent acyltransferases"/>
    <property type="match status" value="8"/>
</dbReference>
<dbReference type="GO" id="GO:0005737">
    <property type="term" value="C:cytoplasm"/>
    <property type="evidence" value="ECO:0007669"/>
    <property type="project" value="TreeGrafter"/>
</dbReference>
<dbReference type="SUPFAM" id="SSF56801">
    <property type="entry name" value="Acetyl-CoA synthetase-like"/>
    <property type="match status" value="3"/>
</dbReference>
<keyword evidence="4" id="KW-0436">Ligase</keyword>
<dbReference type="InterPro" id="IPR009081">
    <property type="entry name" value="PP-bd_ACP"/>
</dbReference>
<dbReference type="CDD" id="cd19542">
    <property type="entry name" value="CT_NRPS-like"/>
    <property type="match status" value="1"/>
</dbReference>
<gene>
    <name evidence="8" type="ORF">OC846_000244</name>
</gene>
<sequence length="4190" mass="456704">MAQNEAQSSMATQELIAFPDLTGLRTTAASRTKETSAGADAKADVVQSLVTNTEISQLADILPAGKESSSNEEHVLRALRLAWAISLYFSQAHEASVFGFAQYAPSNKSGAFNHEQIRFEVDPSSPSTLTLAELDELLDNKVDVGSASEADTAIVYTAASDRTLPSLPKAVLLCAGAEGQRLRLDIYASGKVHSDDSAKYQLRQLESLLSSFLFDKDAPAFSSSRFSEDQLAVDRSNFRVLTDDIGPEGLDAERIEYQFERHVQAQPDAPALDFRYHLEDERPSDTPDNVKLTYRELDGFANSIARALREAGVDGDKRAAGTDEIVALFMPKSPETYISILGVCKANATWCPLDVEWPAERQAALFKKCEARFIVTSTDADDAKLEAMKLENVTILRADRIVQKAKADEKLREPLGISRGPANQLAYLVWTSGTTGLPKAVGIQHSAAVQAMRALQRVVPYSDSIRYLQFSEYTFDLSIMDEFWTWGLGGAVCCGTRALLLDSLPAIANATRSTHVILTPAVSAEIRREDIPTLEVLINGGEKLSQVVADEWSRNCCLLNLYGPAEATLIAMNRRVPEGDEVKAPNIGVALPTTALALIDRHGNVLPRGSIGELIIGGPQVAREYVNDPQKTAEKFIQHPLLGRCYRTGDLTRQLWNGELEYLGREDDQVKIDGVRIELLEINAAIKDCHDKVKDSDTMALPKPNNPDTVHIVNFSVVPRGPEHKDTTMLRTDAEAAEISRALREAAIQRLPSNMVPTHFIILSRFPKNSSAKIDRVAIKKALQDFNYVQWESKVAGGDSFEESSGKSSDELASIFAAALKNVYGIESDDAKAKRMLEELRQQGVGLAEISLSKDNASKAKRSEMEELLRKFLAELCGIDPEAISRNTPLPALGLTSLKAMSLTRKLIASGVKCSVLSIIRNNTLGSLSDFLEGVAGKTKNLKAPETQVPIAKEAKDHTDAPSSSQRNAVLATFSDSYLSAVSRHLRIDGQNIEAVLPCSLIQEGMLAESQRDSTSYWPYRKYELNDSNVRVERLLEAVKKVVQGARILRTGFIDASDIDAVQESDVLPNRPNFLQVVHAKADVVIEELDIPDSDQYEKYVQQHARSALSHNALSGQPPLAIWIAKHQDQRSLLFHAHHALYDGITFDLLKGLLQEAYSDSTSEVRVTQYEEALPHLIPMSKEEADERDSVWKTALNDFPRGVDPQFPDLRNGNTAASTLLTTTRIGATKWAALEEAAYERSSTARFLAQMVWARLLALYSGQHDILLGESAAGRDKDPVLASVMGPAITTLPIPISFGNGRSSSDVFDQLHKFHEAVKAHQHVPLAFIRNILEIPRQSALFGGFFVFNNAPQKPADSEGFKLGSLSDFGVVVEHDVALQVSLTSDDELEFELNAVSSKMSEAQLDIMAQQYDELLATLCKSSKTGDDLLNGTVAPQMSANLLSIGPVTPWAEPSHDPSRNVASWVSSWAKQNPSAPALEFHDDLESNATPKVMTYAELDHASQQLAALLHAKYGRQAMVAVSLSRQPATYVALLAILRSGNIYLPIDEALPDERKRELLTDSRAKAVITDTASARGLDGVDQVVVDSETNWAELGKPYSRAPEAKETSEDLAFCLYTSGSTGKPKGCLLTMANLSAAIEAFLDVIEANAPGSFEGGVRYLARSAEAFDVHLKEVLLPLRTGGCIVTAPRSAILQDLGLAMQKLKPTHAAVVPSLFFTQGRRVTPADLPSLKVLIVGGEQIAGDIISEWGRQDKVVVLNAYGPTEASIGISMSRIKQHSLPSDIGPAFPGSQYLILQENQGQLDPVLRGQIGEICIAGLQVGQGYLGQDSVAFSKWNNQRIYRTGDLGRMGCDNEIYYAGRADSSQVKIRGARLELDEVNTKLQELAGAPALVKTIVSKHPEADVDRLIAFLQLEGITSRDETAEFDETKFESAQDLSMKARKALPAHMAPSLVLPVKAIPLAVVSGKVNVRALKILYEKASLRELRGSVSSTSRQSLNDTEKIIAEEAGRTFARDYEFDPSTNLFEAGMDSLSAIRLSARLRKRGLDIGVAAIMGASTLEELASSQDAPAGSSTKLRSEEDFDQACKKLGSKIDEQTRALAGQILPCMPLQSSLIALSKENPKARLYIGTFQVNIKPEVDLAKLRNAWLETLVQHDIYRTIFPDAGKNLAQVVLKTHNHETSWIETSATELDEEINRTAEDIILTIASKPPIRILLNSKARKLVLLAHHAIYDGESVNKLLMSVSDRYSGRSTESAAQFSDVVRQWFRSDSENDASEYWKSYLADYSLTSFPNLNGIRKEGHGPRKETQVQSRISFAVLKEAAQKFSVSPQSLVLSVFAKLLGAYTGEDDNLFGLVLRGRSFDIAGIDDVQGPCVTTIPMFVRSTSSSSSELAKEIQSRTASLLRYQHQPLTKIARAIGASGSLFNTLFAFSTQTASRLTFGEKPQVTMDAEYDLAVEVEADPETGKVSLLANFRNNILGEEQALVLLKAFDISLQGLQHSTSWQDLDASLLSISNHPPQAPEGPHDTFVARFQRHAQDDQRKVAFVYGEQLSDLTTITYGQLDERSTTFAKHLVGSKNNIVALYLPKSVELYVTLIAIWKAGKVYLPIDPSLPAERIRYMLECAEDVTVVTTDELKSTLPPSVSNILTLDTLSSQDPPEKALSKPSLDRGAYLLFTSGSTGRPKGCLISQRALAAALLSWDQSLPASSNSRMLQLASIGFDVSLIEVCMPLARGFAFGAAPKEVLLEDLVSSFHQLGITCADLPAALASGMRRSDLPKLEWLMTGGDMMSEEALKEWAPQGQLINAWGPTETTIGNTLGFVAANSTRNNIGKAYACSSVFILDASRRPVFKGGIGEIAIGGPQVGDGYVGRDDLTKERFVTLENGSKVYLTGDRGRLLVDGSVEFLGRAEQGQVKVNGQRIELDEISNALTQDGKIAEVETLYLQHPGFSSKQLVAFAAIGSATSTAAELAVDDSQEAVDALRSALSQARERLAQYMIPPHFIAISGHLPMTHNNKTDRKALQAFYEGIPTSEIRSFGSKLSNARNDEQPLSPKAQQFCEKFAELCEVSTSDITSSTSVYHLGIDSITAMMLVKSLNRQGYRITVQDTLRCPTVYALARKATGDSTDGQDSQESRTESLADRQDVQLARKSLGSVLDASDLLIPCSPLQSGMLSQFVASDGKAYLLEHKFKTNQTAEKVESAWKTIIQRTDILRTTFHYVTDGEGATGSWFQVVHKDFRPDIERSRDGRSTGQKTLVEGGREEEFLAHGPHHLLIDDQDITETFLKFTVHHALYDGISLPMLFKDLDDELNGRSSEDRTPFADLLPYLLPNDDDVSYWVEDLKDYQPDASSASESSSSSSLVEAHRTIKISSEEATKKCRDLGVSLQTVASLSFAKLLAETTGRSDVVFGQIFALRQTLPSAETVIGPAFNTVPIRITFDSPERSAAEQLHETQSRNDEGRAHRSASLRDIITLVAKEGMQGNLLDALFDFGAQDTSSSKMTSLTAVQDENVDVFGQYSLNASFMSKVDALDLVLTARQETTDASRLEEMAKKYEAIFAELLHNADAPVIRMPDGTKLAVHERKTKTRTEPKPSSEQEEKWKTSQEELVWKAIAKAASLEPGDLTRSTSLASVGLDSISAIGISSALRRQGVRLSAAQLLRGATLGRILDGLSAAEGQSTGHAPSVKKEDNNFGNAQRADIADRLNVKEKDIEQILPVTPGQAWHLALWLKSGRRTNVFSFPIRAPAQLDGERLRQAWKRLVERHQILRTTFVSLGGSVRQVVFATGSVQDSFHVVSTTKSSDVEAATKGIIVEQAQVPEELFTPAVKLFWIGSQGFDSQGAVVLRLFHGLYDAMALELILADLKALCEGREPSSDTGFSKVVQAIATNPHSSQDAEFWSQALEGADQSRFSPDHADEGKTLSPPPYVFEKSAFGGVRQAQKVLQSRRGEEGVSLQNLFIAAVAASIGSRLQVSSPTMMVLHAGRTSASVLTERDGNSEVDVNSVVGPTATLTPLRVSLGESKDSSSLLAATRAVSSDLLNRLEREQAYLGDIYSALGSKASGPLTNVVLNMVWFSGAAEGDDNSANGSNDGKWSHFKVGEAVDFEPTSPFANTEAHALDDLDLAAAEPRLGLDRMEAGLSIDVALNADGDSVGIAVLSNNGAVTTSEARKLVGDIVQRVKDVLSSFG</sequence>
<organism evidence="8 9">
    <name type="scientific">Tilletia horrida</name>
    <dbReference type="NCBI Taxonomy" id="155126"/>
    <lineage>
        <taxon>Eukaryota</taxon>
        <taxon>Fungi</taxon>
        <taxon>Dikarya</taxon>
        <taxon>Basidiomycota</taxon>
        <taxon>Ustilaginomycotina</taxon>
        <taxon>Exobasidiomycetes</taxon>
        <taxon>Tilletiales</taxon>
        <taxon>Tilletiaceae</taxon>
        <taxon>Tilletia</taxon>
    </lineage>
</organism>
<dbReference type="SMART" id="SM00823">
    <property type="entry name" value="PKS_PP"/>
    <property type="match status" value="4"/>
</dbReference>
<evidence type="ECO:0000256" key="6">
    <source>
        <dbReference type="SAM" id="MobiDB-lite"/>
    </source>
</evidence>
<dbReference type="NCBIfam" id="TIGR01733">
    <property type="entry name" value="AA-adenyl-dom"/>
    <property type="match status" value="2"/>
</dbReference>
<dbReference type="PROSITE" id="PS00012">
    <property type="entry name" value="PHOSPHOPANTETHEINE"/>
    <property type="match status" value="3"/>
</dbReference>
<dbReference type="FunFam" id="3.40.50.12780:FF:000024">
    <property type="entry name" value="Nonribosomal siderophore peptide synthase SidC"/>
    <property type="match status" value="2"/>
</dbReference>
<dbReference type="EMBL" id="JAPDMZ010000003">
    <property type="protein sequence ID" value="KAK0557677.1"/>
    <property type="molecule type" value="Genomic_DNA"/>
</dbReference>
<dbReference type="Pfam" id="PF00501">
    <property type="entry name" value="AMP-binding"/>
    <property type="match status" value="3"/>
</dbReference>